<dbReference type="CDD" id="cd17546">
    <property type="entry name" value="REC_hyHK_CKI1_RcsC-like"/>
    <property type="match status" value="1"/>
</dbReference>
<accession>A0A0C9Y7M1</accession>
<dbReference type="Proteomes" id="UP000054018">
    <property type="component" value="Unassembled WGS sequence"/>
</dbReference>
<dbReference type="Gene3D" id="3.40.50.2300">
    <property type="match status" value="1"/>
</dbReference>
<evidence type="ECO:0000313" key="7">
    <source>
        <dbReference type="Proteomes" id="UP000054018"/>
    </source>
</evidence>
<dbReference type="PANTHER" id="PTHR45339:SF1">
    <property type="entry name" value="HYBRID SIGNAL TRANSDUCTION HISTIDINE KINASE J"/>
    <property type="match status" value="1"/>
</dbReference>
<evidence type="ECO:0000256" key="2">
    <source>
        <dbReference type="ARBA" id="ARBA00023012"/>
    </source>
</evidence>
<name>A0A0C9Y7M1_9AGAM</name>
<dbReference type="PROSITE" id="PS50110">
    <property type="entry name" value="RESPONSE_REGULATORY"/>
    <property type="match status" value="1"/>
</dbReference>
<dbReference type="SUPFAM" id="SSF52172">
    <property type="entry name" value="CheY-like"/>
    <property type="match status" value="1"/>
</dbReference>
<dbReference type="OrthoDB" id="21225at2759"/>
<feature type="region of interest" description="Disordered" evidence="4">
    <location>
        <begin position="594"/>
        <end position="615"/>
    </location>
</feature>
<feature type="region of interest" description="Disordered" evidence="4">
    <location>
        <begin position="510"/>
        <end position="568"/>
    </location>
</feature>
<keyword evidence="1 3" id="KW-0597">Phosphoprotein</keyword>
<feature type="compositionally biased region" description="Basic and acidic residues" evidence="4">
    <location>
        <begin position="742"/>
        <end position="751"/>
    </location>
</feature>
<reference evidence="6 7" key="1">
    <citation type="submission" date="2014-04" db="EMBL/GenBank/DDBJ databases">
        <authorList>
            <consortium name="DOE Joint Genome Institute"/>
            <person name="Kuo A."/>
            <person name="Kohler A."/>
            <person name="Costa M.D."/>
            <person name="Nagy L.G."/>
            <person name="Floudas D."/>
            <person name="Copeland A."/>
            <person name="Barry K.W."/>
            <person name="Cichocki N."/>
            <person name="Veneault-Fourrey C."/>
            <person name="LaButti K."/>
            <person name="Lindquist E.A."/>
            <person name="Lipzen A."/>
            <person name="Lundell T."/>
            <person name="Morin E."/>
            <person name="Murat C."/>
            <person name="Sun H."/>
            <person name="Tunlid A."/>
            <person name="Henrissat B."/>
            <person name="Grigoriev I.V."/>
            <person name="Hibbett D.S."/>
            <person name="Martin F."/>
            <person name="Nordberg H.P."/>
            <person name="Cantor M.N."/>
            <person name="Hua S.X."/>
        </authorList>
    </citation>
    <scope>NUCLEOTIDE SEQUENCE [LARGE SCALE GENOMIC DNA]</scope>
    <source>
        <strain evidence="6 7">441</strain>
    </source>
</reference>
<dbReference type="Pfam" id="PF00072">
    <property type="entry name" value="Response_reg"/>
    <property type="match status" value="1"/>
</dbReference>
<dbReference type="GO" id="GO:0000156">
    <property type="term" value="F:phosphorelay response regulator activity"/>
    <property type="evidence" value="ECO:0007669"/>
    <property type="project" value="UniProtKB-ARBA"/>
</dbReference>
<feature type="region of interest" description="Disordered" evidence="4">
    <location>
        <begin position="848"/>
        <end position="927"/>
    </location>
</feature>
<feature type="modified residue" description="4-aspartylphosphate" evidence="3">
    <location>
        <position position="1008"/>
    </location>
</feature>
<feature type="region of interest" description="Disordered" evidence="4">
    <location>
        <begin position="57"/>
        <end position="120"/>
    </location>
</feature>
<feature type="compositionally biased region" description="Basic residues" evidence="4">
    <location>
        <begin position="603"/>
        <end position="614"/>
    </location>
</feature>
<dbReference type="AlphaFoldDB" id="A0A0C9Y7M1"/>
<feature type="compositionally biased region" description="Basic and acidic residues" evidence="4">
    <location>
        <begin position="67"/>
        <end position="76"/>
    </location>
</feature>
<feature type="compositionally biased region" description="Polar residues" evidence="4">
    <location>
        <begin position="529"/>
        <end position="538"/>
    </location>
</feature>
<dbReference type="SMART" id="SM00448">
    <property type="entry name" value="REC"/>
    <property type="match status" value="1"/>
</dbReference>
<gene>
    <name evidence="6" type="ORF">PISMIDRAFT_105261</name>
</gene>
<sequence length="1236" mass="133117">MSGVKQAAYPRSLASVHSDDGTPPSELAGPTNRFTLTWAVDPPLSFHAPLGYALERSGTASSTSDGESDHSEKDHTSPNWRYSQDDASSDSDGAVSHRSKAQQQSSPDGTPHVHKLSRPFSVPLPSQLEHLQNPRRHHGLISPVSEVPLPQRDPQPNVTHLHELSLELADSVQMVVQTLLQISPTQILDPAKEQYAACSLLVPTTCMSAMLTTMKSLNFVSANMSDLFLNSVSPQETAQELCVPSPPVAVSDFDIAETLQGVGDVLSGCAAQVGVDLVLFHGDVGLRHVAVRGEEFALSTTLTHVIRQVINTARQEDSVDVGLSIKSASDESLESPTAEGTTGKRDDGSLPSYANDGHVVCVFEITHNFGESNVGDDMATPTNPDPCPLRPRPNFTSALVQRLFLRTKASFTCDLPRRNNLPGRVCEIAFRLERGSLSAINARTAPVSDSASPLLSGTRIAKEPTLEELTQFSESLRGKKATLYACGSSSFAHHLTSYLTAWGLDVSHVSPEQDGESCGASEPVAPASPESTQPSNASYAKPKNRQWNTSESYDTHENASVPSSGSRSPSLSFVFIDDDVSVLREQIQKFRAEQHSSSYSALPRKRPSFNHRPKSTSQVARAVGYGPSSSIPSSGVASVVVHFTSLTNYRMVRDVVQCDLAANATSFQPPLDVMIIPKPAGPRRFLTALHTAMTKPMVDPSFAPIATSPASPAIHGSPFFSQVPQPCPKSPLTRPWSSARSASDRSVKSPRDGTAQVLHPPSPLSIADTADYFPGGSTPATGRMIASPDGQVAGILFNPRAKVVRQSSASVLNDRVNRIQLLSPNQERLRPRSPPHSALPFATVFPSTLSQQETQSPTQTPTSTHTGDNTKARKSSVLTDDEPSAQPNASPHPRRSNTGESRKTASQPGSPSGVESPTSWFARRKAKRAALSRKLAMQGSTSNKNGKGTAETMIVPPISVLIVDDNPINRTILSTFMKKKKVKYDVAKNGQEAVEKWRNGNFQLILMDIQMPVMDGIEATKEIRNLESHNAAYVPITPQSDGGPRTPPDGMCTTSYHYSVIIVALTASSLESDRVAALAAGCNDFLTKPVSLQWLNNKIIEWGAIKTLQMWADMSPDEEKTLSSEQSAQAQVVAQRLHVPDGRATPVGDSTSRTSSKDWVEPTTTSTIMPTPTEIIANNPGDHTNTKSQRGTEGEQPDRNAVAGEVFFFITKVFCFPLIHVPVAKTTLRSGAHGRA</sequence>
<feature type="region of interest" description="Disordered" evidence="4">
    <location>
        <begin position="1136"/>
        <end position="1198"/>
    </location>
</feature>
<feature type="region of interest" description="Disordered" evidence="4">
    <location>
        <begin position="1"/>
        <end position="31"/>
    </location>
</feature>
<evidence type="ECO:0000313" key="6">
    <source>
        <dbReference type="EMBL" id="KIK20705.1"/>
    </source>
</evidence>
<feature type="compositionally biased region" description="Low complexity" evidence="4">
    <location>
        <begin position="848"/>
        <end position="866"/>
    </location>
</feature>
<evidence type="ECO:0000256" key="3">
    <source>
        <dbReference type="PROSITE-ProRule" id="PRU00169"/>
    </source>
</evidence>
<evidence type="ECO:0000256" key="1">
    <source>
        <dbReference type="ARBA" id="ARBA00022553"/>
    </source>
</evidence>
<keyword evidence="2" id="KW-0902">Two-component regulatory system</keyword>
<dbReference type="STRING" id="765257.A0A0C9Y7M1"/>
<evidence type="ECO:0000256" key="4">
    <source>
        <dbReference type="SAM" id="MobiDB-lite"/>
    </source>
</evidence>
<feature type="region of interest" description="Disordered" evidence="4">
    <location>
        <begin position="717"/>
        <end position="766"/>
    </location>
</feature>
<dbReference type="InterPro" id="IPR011006">
    <property type="entry name" value="CheY-like_superfamily"/>
</dbReference>
<dbReference type="EMBL" id="KN833760">
    <property type="protein sequence ID" value="KIK20705.1"/>
    <property type="molecule type" value="Genomic_DNA"/>
</dbReference>
<reference evidence="7" key="2">
    <citation type="submission" date="2015-01" db="EMBL/GenBank/DDBJ databases">
        <title>Evolutionary Origins and Diversification of the Mycorrhizal Mutualists.</title>
        <authorList>
            <consortium name="DOE Joint Genome Institute"/>
            <consortium name="Mycorrhizal Genomics Consortium"/>
            <person name="Kohler A."/>
            <person name="Kuo A."/>
            <person name="Nagy L.G."/>
            <person name="Floudas D."/>
            <person name="Copeland A."/>
            <person name="Barry K.W."/>
            <person name="Cichocki N."/>
            <person name="Veneault-Fourrey C."/>
            <person name="LaButti K."/>
            <person name="Lindquist E.A."/>
            <person name="Lipzen A."/>
            <person name="Lundell T."/>
            <person name="Morin E."/>
            <person name="Murat C."/>
            <person name="Riley R."/>
            <person name="Ohm R."/>
            <person name="Sun H."/>
            <person name="Tunlid A."/>
            <person name="Henrissat B."/>
            <person name="Grigoriev I.V."/>
            <person name="Hibbett D.S."/>
            <person name="Martin F."/>
        </authorList>
    </citation>
    <scope>NUCLEOTIDE SEQUENCE [LARGE SCALE GENOMIC DNA]</scope>
    <source>
        <strain evidence="7">441</strain>
    </source>
</reference>
<feature type="compositionally biased region" description="Polar residues" evidence="4">
    <location>
        <begin position="896"/>
        <end position="919"/>
    </location>
</feature>
<organism evidence="6 7">
    <name type="scientific">Pisolithus microcarpus 441</name>
    <dbReference type="NCBI Taxonomy" id="765257"/>
    <lineage>
        <taxon>Eukaryota</taxon>
        <taxon>Fungi</taxon>
        <taxon>Dikarya</taxon>
        <taxon>Basidiomycota</taxon>
        <taxon>Agaricomycotina</taxon>
        <taxon>Agaricomycetes</taxon>
        <taxon>Agaricomycetidae</taxon>
        <taxon>Boletales</taxon>
        <taxon>Sclerodermatineae</taxon>
        <taxon>Pisolithaceae</taxon>
        <taxon>Pisolithus</taxon>
    </lineage>
</organism>
<feature type="region of interest" description="Disordered" evidence="4">
    <location>
        <begin position="326"/>
        <end position="351"/>
    </location>
</feature>
<evidence type="ECO:0000259" key="5">
    <source>
        <dbReference type="PROSITE" id="PS50110"/>
    </source>
</evidence>
<proteinExistence type="predicted"/>
<feature type="compositionally biased region" description="Low complexity" evidence="4">
    <location>
        <begin position="1162"/>
        <end position="1176"/>
    </location>
</feature>
<feature type="domain" description="Response regulatory" evidence="5">
    <location>
        <begin position="959"/>
        <end position="1103"/>
    </location>
</feature>
<keyword evidence="7" id="KW-1185">Reference proteome</keyword>
<protein>
    <recommendedName>
        <fullName evidence="5">Response regulatory domain-containing protein</fullName>
    </recommendedName>
</protein>
<dbReference type="FunFam" id="3.40.50.2300:FF:000146">
    <property type="entry name" value="Putative two-component response regulator SSK1p"/>
    <property type="match status" value="1"/>
</dbReference>
<dbReference type="HOGENOM" id="CLU_004854_0_0_1"/>
<dbReference type="InterPro" id="IPR001789">
    <property type="entry name" value="Sig_transdc_resp-reg_receiver"/>
</dbReference>
<dbReference type="PANTHER" id="PTHR45339">
    <property type="entry name" value="HYBRID SIGNAL TRANSDUCTION HISTIDINE KINASE J"/>
    <property type="match status" value="1"/>
</dbReference>